<name>A0ABV6YY43_UNCC1</name>
<dbReference type="InterPro" id="IPR008969">
    <property type="entry name" value="CarboxyPept-like_regulatory"/>
</dbReference>
<dbReference type="Proteomes" id="UP001594351">
    <property type="component" value="Unassembled WGS sequence"/>
</dbReference>
<proteinExistence type="predicted"/>
<evidence type="ECO:0000256" key="1">
    <source>
        <dbReference type="SAM" id="SignalP"/>
    </source>
</evidence>
<accession>A0ABV6YY43</accession>
<dbReference type="Pfam" id="PF08486">
    <property type="entry name" value="SpoIID"/>
    <property type="match status" value="1"/>
</dbReference>
<reference evidence="3 4" key="1">
    <citation type="submission" date="2024-09" db="EMBL/GenBank/DDBJ databases">
        <title>Laminarin stimulates single cell rates of sulfate reduction while oxygen inhibits transcriptomic activity in coastal marine sediment.</title>
        <authorList>
            <person name="Lindsay M."/>
            <person name="Orcutt B."/>
            <person name="Emerson D."/>
            <person name="Stepanauskas R."/>
            <person name="D'Angelo T."/>
        </authorList>
    </citation>
    <scope>NUCLEOTIDE SEQUENCE [LARGE SCALE GENOMIC DNA]</scope>
    <source>
        <strain evidence="3">SAG AM-311-K15</strain>
    </source>
</reference>
<dbReference type="SUPFAM" id="SSF49464">
    <property type="entry name" value="Carboxypeptidase regulatory domain-like"/>
    <property type="match status" value="1"/>
</dbReference>
<feature type="signal peptide" evidence="1">
    <location>
        <begin position="1"/>
        <end position="27"/>
    </location>
</feature>
<dbReference type="InterPro" id="IPR018247">
    <property type="entry name" value="EF_Hand_1_Ca_BS"/>
</dbReference>
<dbReference type="PROSITE" id="PS00018">
    <property type="entry name" value="EF_HAND_1"/>
    <property type="match status" value="1"/>
</dbReference>
<feature type="non-terminal residue" evidence="3">
    <location>
        <position position="599"/>
    </location>
</feature>
<comment type="caution">
    <text evidence="3">The sequence shown here is derived from an EMBL/GenBank/DDBJ whole genome shotgun (WGS) entry which is preliminary data.</text>
</comment>
<sequence>MSLFSLLKKCSIAAVLFSLCFGNPVGAKELSGMLQVRCRDAYTGASVSSSMQFLNGEAVTFEERLPDSGMAYLSLGAQRYKVRIEASQYQSLRTELEITAQSTMPVTLWLDPVKVPETLSSEMIELLTLDDQGLIHGYLYDKNDGQPIPWAIVSLAKLGLEAEADEGGYFRLFYPVNASAEDTLPPVDNLIISNPGYKKLTIGPLFIHGGDTFFIEDLEPGQGEISKLKTHKLLAEPEELELSQIISVAEEGVDLFNPDLGSPAENAESTSGLLNISPPSTIRVGTSCSCTTCSSVSVMSLETYVRRGLNDEWIASWSSHSLQSGAIAYRSYGAYYVAHPIKTSYDICSTTCCQVNDSDTSSSTNTAVNATAGFMLQRNNAVFRAEYSAENNSWNDPYDGLSCANDDLSCGDGSVGSPAYSWPCLYDQVALGHGCFGHGRGMSQWGTQRWANTMAKTWPWITNHYYNASGQPSGLRSAYITSPLSMQSVSFSPQVVAPGETFIIYVTGVNSSELTHTALMIGASLYSTATGYINDPVHDDQENLPVGTHSLARQFTVPASTDDGLFDLLVSFYYDVNDDNLISPADMALSLTTLSSALT</sequence>
<protein>
    <submittedName>
        <fullName evidence="3">SpoIID/LytB domain-containing protein</fullName>
    </submittedName>
</protein>
<feature type="domain" description="Sporulation stage II protein D amidase enhancer LytB N-terminal" evidence="2">
    <location>
        <begin position="292"/>
        <end position="376"/>
    </location>
</feature>
<dbReference type="EMBL" id="JBHPBY010000154">
    <property type="protein sequence ID" value="MFC1851122.1"/>
    <property type="molecule type" value="Genomic_DNA"/>
</dbReference>
<evidence type="ECO:0000313" key="4">
    <source>
        <dbReference type="Proteomes" id="UP001594351"/>
    </source>
</evidence>
<organism evidence="3 4">
    <name type="scientific">candidate division CSSED10-310 bacterium</name>
    <dbReference type="NCBI Taxonomy" id="2855610"/>
    <lineage>
        <taxon>Bacteria</taxon>
        <taxon>Bacteria division CSSED10-310</taxon>
    </lineage>
</organism>
<keyword evidence="4" id="KW-1185">Reference proteome</keyword>
<gene>
    <name evidence="3" type="ORF">ACFL27_13085</name>
</gene>
<dbReference type="InterPro" id="IPR013693">
    <property type="entry name" value="SpoIID/LytB_N"/>
</dbReference>
<evidence type="ECO:0000259" key="2">
    <source>
        <dbReference type="Pfam" id="PF08486"/>
    </source>
</evidence>
<evidence type="ECO:0000313" key="3">
    <source>
        <dbReference type="EMBL" id="MFC1851122.1"/>
    </source>
</evidence>
<feature type="chain" id="PRO_5046084160" evidence="1">
    <location>
        <begin position="28"/>
        <end position="599"/>
    </location>
</feature>
<keyword evidence="1" id="KW-0732">Signal</keyword>